<evidence type="ECO:0000313" key="2">
    <source>
        <dbReference type="Proteomes" id="UP001195483"/>
    </source>
</evidence>
<accession>A0AAE0S9A0</accession>
<reference evidence="1" key="3">
    <citation type="submission" date="2023-05" db="EMBL/GenBank/DDBJ databases">
        <authorList>
            <person name="Smith C.H."/>
        </authorList>
    </citation>
    <scope>NUCLEOTIDE SEQUENCE</scope>
    <source>
        <strain evidence="1">CHS0354</strain>
        <tissue evidence="1">Mantle</tissue>
    </source>
</reference>
<reference evidence="1" key="2">
    <citation type="journal article" date="2021" name="Genome Biol. Evol.">
        <title>Developing a high-quality reference genome for a parasitic bivalve with doubly uniparental inheritance (Bivalvia: Unionida).</title>
        <authorList>
            <person name="Smith C.H."/>
        </authorList>
    </citation>
    <scope>NUCLEOTIDE SEQUENCE</scope>
    <source>
        <strain evidence="1">CHS0354</strain>
        <tissue evidence="1">Mantle</tissue>
    </source>
</reference>
<reference evidence="1" key="1">
    <citation type="journal article" date="2021" name="Genome Biol. Evol.">
        <title>A High-Quality Reference Genome for a Parasitic Bivalve with Doubly Uniparental Inheritance (Bivalvia: Unionida).</title>
        <authorList>
            <person name="Smith C.H."/>
        </authorList>
    </citation>
    <scope>NUCLEOTIDE SEQUENCE</scope>
    <source>
        <strain evidence="1">CHS0354</strain>
    </source>
</reference>
<dbReference type="Proteomes" id="UP001195483">
    <property type="component" value="Unassembled WGS sequence"/>
</dbReference>
<proteinExistence type="predicted"/>
<evidence type="ECO:0000313" key="1">
    <source>
        <dbReference type="EMBL" id="KAK3587170.1"/>
    </source>
</evidence>
<dbReference type="AlphaFoldDB" id="A0AAE0S9A0"/>
<keyword evidence="2" id="KW-1185">Reference proteome</keyword>
<name>A0AAE0S9A0_9BIVA</name>
<protein>
    <submittedName>
        <fullName evidence="1">Uncharacterized protein</fullName>
    </submittedName>
</protein>
<sequence>MAKKTSTSHISYRETFIGDVRKRYDEKISKIHIDPYELGVEEFSTDRLKWPEISYVDVLHFLVFRESAYIKEQLEKLQILGCIQAVSRWLSPTDSTQGD</sequence>
<comment type="caution">
    <text evidence="1">The sequence shown here is derived from an EMBL/GenBank/DDBJ whole genome shotgun (WGS) entry which is preliminary data.</text>
</comment>
<organism evidence="1 2">
    <name type="scientific">Potamilus streckersoni</name>
    <dbReference type="NCBI Taxonomy" id="2493646"/>
    <lineage>
        <taxon>Eukaryota</taxon>
        <taxon>Metazoa</taxon>
        <taxon>Spiralia</taxon>
        <taxon>Lophotrochozoa</taxon>
        <taxon>Mollusca</taxon>
        <taxon>Bivalvia</taxon>
        <taxon>Autobranchia</taxon>
        <taxon>Heteroconchia</taxon>
        <taxon>Palaeoheterodonta</taxon>
        <taxon>Unionida</taxon>
        <taxon>Unionoidea</taxon>
        <taxon>Unionidae</taxon>
        <taxon>Ambleminae</taxon>
        <taxon>Lampsilini</taxon>
        <taxon>Potamilus</taxon>
    </lineage>
</organism>
<gene>
    <name evidence="1" type="ORF">CHS0354_016866</name>
</gene>
<dbReference type="EMBL" id="JAEAOA010001035">
    <property type="protein sequence ID" value="KAK3587170.1"/>
    <property type="molecule type" value="Genomic_DNA"/>
</dbReference>